<dbReference type="Proteomes" id="UP000192660">
    <property type="component" value="Unassembled WGS sequence"/>
</dbReference>
<sequence>MHHTHKPLVGDGIRLRIMIGEDVHWHHKPLYHQIVLKARENGLAGTTVIRALEGYGPNSRIHTANILDLSDDLPVVVEIVDTKEDIDKFLPVLDEMVDAGLITLDPVQVVKYSHAHISEVNDASETK</sequence>
<name>A0A1W1W7J8_SULTA</name>
<proteinExistence type="inferred from homology"/>
<protein>
    <submittedName>
        <fullName evidence="2">Uncharacterized protein</fullName>
    </submittedName>
</protein>
<organism evidence="2 3">
    <name type="scientific">Sulfobacillus thermosulfidooxidans (strain DSM 9293 / VKM B-1269 / AT-1)</name>
    <dbReference type="NCBI Taxonomy" id="929705"/>
    <lineage>
        <taxon>Bacteria</taxon>
        <taxon>Bacillati</taxon>
        <taxon>Bacillota</taxon>
        <taxon>Clostridia</taxon>
        <taxon>Eubacteriales</taxon>
        <taxon>Clostridiales Family XVII. Incertae Sedis</taxon>
        <taxon>Sulfobacillus</taxon>
    </lineage>
</organism>
<gene>
    <name evidence="2" type="ORF">SAMN00768000_0454</name>
</gene>
<dbReference type="PANTHER" id="PTHR35983:SF1">
    <property type="entry name" value="UPF0166 PROTEIN TM_0021"/>
    <property type="match status" value="1"/>
</dbReference>
<accession>A0A1W1W7J8</accession>
<dbReference type="InterPro" id="IPR003793">
    <property type="entry name" value="UPF0166"/>
</dbReference>
<evidence type="ECO:0000313" key="2">
    <source>
        <dbReference type="EMBL" id="SMC02235.1"/>
    </source>
</evidence>
<dbReference type="AlphaFoldDB" id="A0A1W1W7J8"/>
<dbReference type="InterPro" id="IPR015867">
    <property type="entry name" value="N-reg_PII/ATP_PRibTrfase_C"/>
</dbReference>
<dbReference type="SUPFAM" id="SSF54913">
    <property type="entry name" value="GlnB-like"/>
    <property type="match status" value="1"/>
</dbReference>
<dbReference type="PANTHER" id="PTHR35983">
    <property type="entry name" value="UPF0166 PROTEIN TM_0021"/>
    <property type="match status" value="1"/>
</dbReference>
<dbReference type="RefSeq" id="WP_020376328.1">
    <property type="nucleotide sequence ID" value="NZ_FWWY01000001.1"/>
</dbReference>
<keyword evidence="3" id="KW-1185">Reference proteome</keyword>
<dbReference type="OrthoDB" id="9795599at2"/>
<comment type="similarity">
    <text evidence="1">Belongs to the UPF0166 family.</text>
</comment>
<dbReference type="Pfam" id="PF02641">
    <property type="entry name" value="DUF190"/>
    <property type="match status" value="1"/>
</dbReference>
<evidence type="ECO:0000313" key="3">
    <source>
        <dbReference type="Proteomes" id="UP000192660"/>
    </source>
</evidence>
<dbReference type="EMBL" id="FWWY01000001">
    <property type="protein sequence ID" value="SMC02235.1"/>
    <property type="molecule type" value="Genomic_DNA"/>
</dbReference>
<reference evidence="3" key="1">
    <citation type="submission" date="2017-04" db="EMBL/GenBank/DDBJ databases">
        <authorList>
            <person name="Varghese N."/>
            <person name="Submissions S."/>
        </authorList>
    </citation>
    <scope>NUCLEOTIDE SEQUENCE [LARGE SCALE GENOMIC DNA]</scope>
    <source>
        <strain evidence="3">DSM 9293</strain>
    </source>
</reference>
<dbReference type="Gene3D" id="3.30.70.120">
    <property type="match status" value="1"/>
</dbReference>
<dbReference type="InterPro" id="IPR011322">
    <property type="entry name" value="N-reg_PII-like_a/b"/>
</dbReference>
<evidence type="ECO:0000256" key="1">
    <source>
        <dbReference type="ARBA" id="ARBA00010554"/>
    </source>
</evidence>